<dbReference type="AlphaFoldDB" id="M1ZAF2"/>
<organism evidence="1 2">
    <name type="scientific">Nitrospina gracilis (strain 3/211)</name>
    <dbReference type="NCBI Taxonomy" id="1266370"/>
    <lineage>
        <taxon>Bacteria</taxon>
        <taxon>Pseudomonadati</taxon>
        <taxon>Nitrospinota/Tectimicrobiota group</taxon>
        <taxon>Nitrospinota</taxon>
        <taxon>Nitrospinia</taxon>
        <taxon>Nitrospinales</taxon>
        <taxon>Nitrospinaceae</taxon>
        <taxon>Nitrospina</taxon>
    </lineage>
</organism>
<dbReference type="Proteomes" id="UP000011704">
    <property type="component" value="Unassembled WGS sequence"/>
</dbReference>
<dbReference type="HOGENOM" id="CLU_1493932_0_0_0"/>
<evidence type="ECO:0000313" key="2">
    <source>
        <dbReference type="Proteomes" id="UP000011704"/>
    </source>
</evidence>
<dbReference type="EMBL" id="CAQJ01000029">
    <property type="protein sequence ID" value="CCQ90233.1"/>
    <property type="molecule type" value="Genomic_DNA"/>
</dbReference>
<dbReference type="InParanoid" id="M1ZAF2"/>
<comment type="caution">
    <text evidence="1">The sequence shown here is derived from an EMBL/GenBank/DDBJ whole genome shotgun (WGS) entry which is preliminary data.</text>
</comment>
<gene>
    <name evidence="1" type="ORF">NITGR_260038</name>
</gene>
<name>M1ZAF2_NITG3</name>
<accession>M1ZAF2</accession>
<protein>
    <submittedName>
        <fullName evidence="1">Uncharacterized protein</fullName>
    </submittedName>
</protein>
<sequence length="214" mass="24084">MKTKWYGTLPTTSLSSDSSLPRRARLWCVFLICAVMGSGCVTRVDDPATLFNLTPESAQHRALQTRYFETTDEQALLSASAAVLQDLGFQVQESVHDLALLRASKERSAYEYGQHITRFFMAALGAFGQTIILVPIDLHQKIGATLAMRPVDSQGKRYSVRITFYRVIWESDGQSGDHYIPPGSQRMEMIHDATIYQQFFAKLSKSVFLEAHKI</sequence>
<dbReference type="STRING" id="1266370.NITGR_260038"/>
<keyword evidence="2" id="KW-1185">Reference proteome</keyword>
<evidence type="ECO:0000313" key="1">
    <source>
        <dbReference type="EMBL" id="CCQ90233.1"/>
    </source>
</evidence>
<reference evidence="1 2" key="1">
    <citation type="journal article" date="2013" name="Front. Microbiol.">
        <title>The genome of Nitrospina gracilis illuminates the metabolism and evolution of the major marine nitrite oxidizer.</title>
        <authorList>
            <person name="Luecker S."/>
            <person name="Nowka B."/>
            <person name="Rattei T."/>
            <person name="Spieck E."/>
            <person name="and Daims H."/>
        </authorList>
    </citation>
    <scope>NUCLEOTIDE SEQUENCE [LARGE SCALE GENOMIC DNA]</scope>
    <source>
        <strain evidence="1 2">3/211</strain>
    </source>
</reference>
<proteinExistence type="predicted"/>